<proteinExistence type="predicted"/>
<sequence>MEPIGGYREEPEGKNSSYSLASSKDDFHDDNEYELPPSFREEYENENLHMMSEYKEESDRAQKRNSRSAPDLLDLEYSPSRFDSLRHAQSDDKGLYDEYYGSHQRTTTPVYDEPSDMNYGDSDFHHTGTYTNSDDKFNVAYEKGLDADTLAKSSRFNTNSENYQIYESSQGYQQFESKSAADATMPPPVQLTKRFQEPINYDSTLEMPSPPSSPLKQFNFSNQDRSPPFNEQTNALGNYPNLRFYQNKRLQSRNNSIGFQGGLHDLPLAKYSSGRQVPPTEDSFDSSKWQRHQNKFNLSNAGMGINGRRRTTNYTPQSNELGHRFSSRVRRQATMTSSTFSEPQLESLLAGLNSSEAESLTRTAALIQHISFRDPGAKNSLSTRCDQIHQKYYFHE</sequence>
<accession>E4XS85</accession>
<feature type="compositionally biased region" description="Polar residues" evidence="1">
    <location>
        <begin position="214"/>
        <end position="236"/>
    </location>
</feature>
<evidence type="ECO:0000313" key="2">
    <source>
        <dbReference type="EMBL" id="CBY12633.1"/>
    </source>
</evidence>
<feature type="compositionally biased region" description="Basic and acidic residues" evidence="1">
    <location>
        <begin position="52"/>
        <end position="62"/>
    </location>
</feature>
<feature type="region of interest" description="Disordered" evidence="1">
    <location>
        <begin position="1"/>
        <end position="75"/>
    </location>
</feature>
<evidence type="ECO:0000313" key="3">
    <source>
        <dbReference type="Proteomes" id="UP000001307"/>
    </source>
</evidence>
<feature type="region of interest" description="Disordered" evidence="1">
    <location>
        <begin position="202"/>
        <end position="237"/>
    </location>
</feature>
<dbReference type="EMBL" id="FN653131">
    <property type="protein sequence ID" value="CBY12633.1"/>
    <property type="molecule type" value="Genomic_DNA"/>
</dbReference>
<evidence type="ECO:0000256" key="1">
    <source>
        <dbReference type="SAM" id="MobiDB-lite"/>
    </source>
</evidence>
<dbReference type="AlphaFoldDB" id="E4XS85"/>
<keyword evidence="3" id="KW-1185">Reference proteome</keyword>
<dbReference type="Proteomes" id="UP000001307">
    <property type="component" value="Unassembled WGS sequence"/>
</dbReference>
<gene>
    <name evidence="2" type="ORF">GSOID_T00002036001</name>
</gene>
<protein>
    <submittedName>
        <fullName evidence="2">Uncharacterized protein</fullName>
    </submittedName>
</protein>
<organism evidence="2">
    <name type="scientific">Oikopleura dioica</name>
    <name type="common">Tunicate</name>
    <dbReference type="NCBI Taxonomy" id="34765"/>
    <lineage>
        <taxon>Eukaryota</taxon>
        <taxon>Metazoa</taxon>
        <taxon>Chordata</taxon>
        <taxon>Tunicata</taxon>
        <taxon>Appendicularia</taxon>
        <taxon>Copelata</taxon>
        <taxon>Oikopleuridae</taxon>
        <taxon>Oikopleura</taxon>
    </lineage>
</organism>
<feature type="region of interest" description="Disordered" evidence="1">
    <location>
        <begin position="298"/>
        <end position="320"/>
    </location>
</feature>
<dbReference type="InParanoid" id="E4XS85"/>
<reference evidence="2" key="1">
    <citation type="journal article" date="2010" name="Science">
        <title>Plasticity of animal genome architecture unmasked by rapid evolution of a pelagic tunicate.</title>
        <authorList>
            <person name="Denoeud F."/>
            <person name="Henriet S."/>
            <person name="Mungpakdee S."/>
            <person name="Aury J.M."/>
            <person name="Da Silva C."/>
            <person name="Brinkmann H."/>
            <person name="Mikhaleva J."/>
            <person name="Olsen L.C."/>
            <person name="Jubin C."/>
            <person name="Canestro C."/>
            <person name="Bouquet J.M."/>
            <person name="Danks G."/>
            <person name="Poulain J."/>
            <person name="Campsteijn C."/>
            <person name="Adamski M."/>
            <person name="Cross I."/>
            <person name="Yadetie F."/>
            <person name="Muffato M."/>
            <person name="Louis A."/>
            <person name="Butcher S."/>
            <person name="Tsagkogeorga G."/>
            <person name="Konrad A."/>
            <person name="Singh S."/>
            <person name="Jensen M.F."/>
            <person name="Cong E.H."/>
            <person name="Eikeseth-Otteraa H."/>
            <person name="Noel B."/>
            <person name="Anthouard V."/>
            <person name="Porcel B.M."/>
            <person name="Kachouri-Lafond R."/>
            <person name="Nishino A."/>
            <person name="Ugolini M."/>
            <person name="Chourrout P."/>
            <person name="Nishida H."/>
            <person name="Aasland R."/>
            <person name="Huzurbazar S."/>
            <person name="Westhof E."/>
            <person name="Delsuc F."/>
            <person name="Lehrach H."/>
            <person name="Reinhardt R."/>
            <person name="Weissenbach J."/>
            <person name="Roy S.W."/>
            <person name="Artiguenave F."/>
            <person name="Postlethwait J.H."/>
            <person name="Manak J.R."/>
            <person name="Thompson E.M."/>
            <person name="Jaillon O."/>
            <person name="Du Pasquier L."/>
            <person name="Boudinot P."/>
            <person name="Liberles D.A."/>
            <person name="Volff J.N."/>
            <person name="Philippe H."/>
            <person name="Lenhard B."/>
            <person name="Roest Crollius H."/>
            <person name="Wincker P."/>
            <person name="Chourrout D."/>
        </authorList>
    </citation>
    <scope>NUCLEOTIDE SEQUENCE [LARGE SCALE GENOMIC DNA]</scope>
</reference>
<name>E4XS85_OIKDI</name>